<comment type="caution">
    <text evidence="1">The sequence shown here is derived from an EMBL/GenBank/DDBJ whole genome shotgun (WGS) entry which is preliminary data.</text>
</comment>
<evidence type="ECO:0000313" key="1">
    <source>
        <dbReference type="EMBL" id="GJT79049.1"/>
    </source>
</evidence>
<sequence length="203" mass="22753">MSVLLLYTERHCRAHTLLIRSSIILLCLTHGDTDAGIYGVVTSEWIVVMVIDMWAQEEGIGSTKITLLKSNSRISWCICGEIFEYTNTRATLDTYKRLAFGGTRGYLVIVVQGEGAILRGARDNEDDRYGIGYSGERVGLKCRALLGVSVKGEYTLDEIESILGREVTQWVKGKVRGEEGLAETERPFIFLRVVGDRWRQKGT</sequence>
<reference evidence="1" key="1">
    <citation type="journal article" date="2022" name="Int. J. Mol. Sci.">
        <title>Draft Genome of Tanacetum Coccineum: Genomic Comparison of Closely Related Tanacetum-Family Plants.</title>
        <authorList>
            <person name="Yamashiro T."/>
            <person name="Shiraishi A."/>
            <person name="Nakayama K."/>
            <person name="Satake H."/>
        </authorList>
    </citation>
    <scope>NUCLEOTIDE SEQUENCE</scope>
</reference>
<organism evidence="1 2">
    <name type="scientific">Tanacetum coccineum</name>
    <dbReference type="NCBI Taxonomy" id="301880"/>
    <lineage>
        <taxon>Eukaryota</taxon>
        <taxon>Viridiplantae</taxon>
        <taxon>Streptophyta</taxon>
        <taxon>Embryophyta</taxon>
        <taxon>Tracheophyta</taxon>
        <taxon>Spermatophyta</taxon>
        <taxon>Magnoliopsida</taxon>
        <taxon>eudicotyledons</taxon>
        <taxon>Gunneridae</taxon>
        <taxon>Pentapetalae</taxon>
        <taxon>asterids</taxon>
        <taxon>campanulids</taxon>
        <taxon>Asterales</taxon>
        <taxon>Asteraceae</taxon>
        <taxon>Asteroideae</taxon>
        <taxon>Anthemideae</taxon>
        <taxon>Anthemidinae</taxon>
        <taxon>Tanacetum</taxon>
    </lineage>
</organism>
<keyword evidence="2" id="KW-1185">Reference proteome</keyword>
<reference evidence="1" key="2">
    <citation type="submission" date="2022-01" db="EMBL/GenBank/DDBJ databases">
        <authorList>
            <person name="Yamashiro T."/>
            <person name="Shiraishi A."/>
            <person name="Satake H."/>
            <person name="Nakayama K."/>
        </authorList>
    </citation>
    <scope>NUCLEOTIDE SEQUENCE</scope>
</reference>
<dbReference type="Proteomes" id="UP001151760">
    <property type="component" value="Unassembled WGS sequence"/>
</dbReference>
<name>A0ABQ5GUS0_9ASTR</name>
<gene>
    <name evidence="1" type="ORF">Tco_1045774</name>
</gene>
<dbReference type="EMBL" id="BQNB010018861">
    <property type="protein sequence ID" value="GJT79049.1"/>
    <property type="molecule type" value="Genomic_DNA"/>
</dbReference>
<evidence type="ECO:0000313" key="2">
    <source>
        <dbReference type="Proteomes" id="UP001151760"/>
    </source>
</evidence>
<accession>A0ABQ5GUS0</accession>
<protein>
    <submittedName>
        <fullName evidence="1">Uncharacterized protein</fullName>
    </submittedName>
</protein>
<proteinExistence type="predicted"/>